<dbReference type="VEuPathDB" id="FungiDB:HMPREF1541_10753"/>
<feature type="compositionally biased region" description="Acidic residues" evidence="1">
    <location>
        <begin position="623"/>
        <end position="635"/>
    </location>
</feature>
<protein>
    <recommendedName>
        <fullName evidence="4">Transcription factor domain-containing protein</fullName>
    </recommendedName>
</protein>
<dbReference type="HOGENOM" id="CLU_032921_0_0_1"/>
<proteinExistence type="predicted"/>
<dbReference type="OrthoDB" id="4156747at2759"/>
<sequence>MRANQDRSLSQHPGQARGQASPVRGDATPLMFIIKDASNFNQGRKHSRDVASHVSSRYREWRKTNRKQLALDATTQAILDAKRRKVDGPSFIRQNTSQCTSLAPTEPATEALSSEPSPICSPGSPRTRGDSGHISAIEPDIALRLPSEEVVDGDYRRLTSRLGIFAPTAEHSSTTTVYAWRLFEDFVTPQPLLVGHHSLDPFSSFGTDMDLEVKANLHFYFKVIRPFAVHLINDWTWFDSISHVQSSRVLTYAMAAFGSLFLSGCLKGGPGVVLPPPAEPGQPFLWPMPPWLRLQTICLSELQSILQTSGEVDQACYQAILFLFRISVLLADGPSARIHAKAMRRIGSIVGMDKVSLNTELAVVKVNIISAFLHDQSTVVIQHHPNHTRMQLAHVVELERTLWKSDSVWHAHRGMMDGRVLTWRDKEPSEALLERTEDAIVRLDPNAKALGSTNFTELMLCSQIALFFDIYLHSINCNTSMPRIRWNAQILMEKLESIDLDLATTLSPLTLFNILLSGAVACRGSARRPWFIKRTALLFPDVRFMDDIMTRLTAFIDPYTLMRSLLEEVLTEILDSRLGVTAASPRCLWRKDLPWKRVWERPMTKSPNLSKPRLRIQGKDEPVEVEPEFESELEA</sequence>
<accession>W2S674</accession>
<dbReference type="eggNOG" id="ENOG502T4HR">
    <property type="taxonomic scope" value="Eukaryota"/>
</dbReference>
<dbReference type="GeneID" id="19978092"/>
<dbReference type="AlphaFoldDB" id="W2S674"/>
<evidence type="ECO:0000313" key="2">
    <source>
        <dbReference type="EMBL" id="ETN44202.1"/>
    </source>
</evidence>
<evidence type="ECO:0000313" key="3">
    <source>
        <dbReference type="Proteomes" id="UP000030752"/>
    </source>
</evidence>
<reference evidence="2 3" key="1">
    <citation type="submission" date="2013-03" db="EMBL/GenBank/DDBJ databases">
        <title>The Genome Sequence of Phialophora europaea CBS 101466.</title>
        <authorList>
            <consortium name="The Broad Institute Genomics Platform"/>
            <person name="Cuomo C."/>
            <person name="de Hoog S."/>
            <person name="Gorbushina A."/>
            <person name="Walker B."/>
            <person name="Young S.K."/>
            <person name="Zeng Q."/>
            <person name="Gargeya S."/>
            <person name="Fitzgerald M."/>
            <person name="Haas B."/>
            <person name="Abouelleil A."/>
            <person name="Allen A.W."/>
            <person name="Alvarado L."/>
            <person name="Arachchi H.M."/>
            <person name="Berlin A.M."/>
            <person name="Chapman S.B."/>
            <person name="Gainer-Dewar J."/>
            <person name="Goldberg J."/>
            <person name="Griggs A."/>
            <person name="Gujja S."/>
            <person name="Hansen M."/>
            <person name="Howarth C."/>
            <person name="Imamovic A."/>
            <person name="Ireland A."/>
            <person name="Larimer J."/>
            <person name="McCowan C."/>
            <person name="Murphy C."/>
            <person name="Pearson M."/>
            <person name="Poon T.W."/>
            <person name="Priest M."/>
            <person name="Roberts A."/>
            <person name="Saif S."/>
            <person name="Shea T."/>
            <person name="Sisk P."/>
            <person name="Sykes S."/>
            <person name="Wortman J."/>
            <person name="Nusbaum C."/>
            <person name="Birren B."/>
        </authorList>
    </citation>
    <scope>NUCLEOTIDE SEQUENCE [LARGE SCALE GENOMIC DNA]</scope>
    <source>
        <strain evidence="2 3">CBS 101466</strain>
    </source>
</reference>
<evidence type="ECO:0000256" key="1">
    <source>
        <dbReference type="SAM" id="MobiDB-lite"/>
    </source>
</evidence>
<dbReference type="InParanoid" id="W2S674"/>
<feature type="compositionally biased region" description="Polar residues" evidence="1">
    <location>
        <begin position="1"/>
        <end position="13"/>
    </location>
</feature>
<organism evidence="2 3">
    <name type="scientific">Cyphellophora europaea (strain CBS 101466)</name>
    <name type="common">Phialophora europaea</name>
    <dbReference type="NCBI Taxonomy" id="1220924"/>
    <lineage>
        <taxon>Eukaryota</taxon>
        <taxon>Fungi</taxon>
        <taxon>Dikarya</taxon>
        <taxon>Ascomycota</taxon>
        <taxon>Pezizomycotina</taxon>
        <taxon>Eurotiomycetes</taxon>
        <taxon>Chaetothyriomycetidae</taxon>
        <taxon>Chaetothyriales</taxon>
        <taxon>Cyphellophoraceae</taxon>
        <taxon>Cyphellophora</taxon>
    </lineage>
</organism>
<dbReference type="EMBL" id="KI635846">
    <property type="protein sequence ID" value="ETN44202.1"/>
    <property type="molecule type" value="Genomic_DNA"/>
</dbReference>
<evidence type="ECO:0008006" key="4">
    <source>
        <dbReference type="Google" id="ProtNLM"/>
    </source>
</evidence>
<feature type="region of interest" description="Disordered" evidence="1">
    <location>
        <begin position="604"/>
        <end position="635"/>
    </location>
</feature>
<gene>
    <name evidence="2" type="ORF">HMPREF1541_10753</name>
</gene>
<keyword evidence="3" id="KW-1185">Reference proteome</keyword>
<dbReference type="Proteomes" id="UP000030752">
    <property type="component" value="Unassembled WGS sequence"/>
</dbReference>
<feature type="region of interest" description="Disordered" evidence="1">
    <location>
        <begin position="97"/>
        <end position="130"/>
    </location>
</feature>
<dbReference type="RefSeq" id="XP_008713644.1">
    <property type="nucleotide sequence ID" value="XM_008715422.1"/>
</dbReference>
<feature type="region of interest" description="Disordered" evidence="1">
    <location>
        <begin position="1"/>
        <end position="25"/>
    </location>
</feature>
<name>W2S674_CYPE1</name>